<gene>
    <name evidence="1" type="ORF">PACLA_8A043298</name>
</gene>
<organism evidence="1 2">
    <name type="scientific">Paramuricea clavata</name>
    <name type="common">Red gorgonian</name>
    <name type="synonym">Violescent sea-whip</name>
    <dbReference type="NCBI Taxonomy" id="317549"/>
    <lineage>
        <taxon>Eukaryota</taxon>
        <taxon>Metazoa</taxon>
        <taxon>Cnidaria</taxon>
        <taxon>Anthozoa</taxon>
        <taxon>Octocorallia</taxon>
        <taxon>Malacalcyonacea</taxon>
        <taxon>Plexauridae</taxon>
        <taxon>Paramuricea</taxon>
    </lineage>
</organism>
<comment type="caution">
    <text evidence="1">The sequence shown here is derived from an EMBL/GenBank/DDBJ whole genome shotgun (WGS) entry which is preliminary data.</text>
</comment>
<dbReference type="Proteomes" id="UP001152795">
    <property type="component" value="Unassembled WGS sequence"/>
</dbReference>
<sequence length="121" mass="14242">MAEIEVMAEVMAKIPEEKKNTVKTVDEQKKKIMKEERLWKSIIEKKSKIMEEAKRIVEGESGTLSHNSDDEWFDDEDEDFDFTNSPGFFEKAWTDGLKERDDMQRGYLDIAQNKESQMDNK</sequence>
<dbReference type="AlphaFoldDB" id="A0A7D9E288"/>
<proteinExistence type="predicted"/>
<accession>A0A7D9E288</accession>
<dbReference type="EMBL" id="CACRXK020003269">
    <property type="protein sequence ID" value="CAB3998117.1"/>
    <property type="molecule type" value="Genomic_DNA"/>
</dbReference>
<name>A0A7D9E288_PARCT</name>
<protein>
    <submittedName>
        <fullName evidence="1">Uncharacterized protein</fullName>
    </submittedName>
</protein>
<reference evidence="1" key="1">
    <citation type="submission" date="2020-04" db="EMBL/GenBank/DDBJ databases">
        <authorList>
            <person name="Alioto T."/>
            <person name="Alioto T."/>
            <person name="Gomez Garrido J."/>
        </authorList>
    </citation>
    <scope>NUCLEOTIDE SEQUENCE</scope>
    <source>
        <strain evidence="1">A484AB</strain>
    </source>
</reference>
<keyword evidence="2" id="KW-1185">Reference proteome</keyword>
<evidence type="ECO:0000313" key="2">
    <source>
        <dbReference type="Proteomes" id="UP001152795"/>
    </source>
</evidence>
<evidence type="ECO:0000313" key="1">
    <source>
        <dbReference type="EMBL" id="CAB3998117.1"/>
    </source>
</evidence>